<dbReference type="Proteomes" id="UP001189429">
    <property type="component" value="Unassembled WGS sequence"/>
</dbReference>
<feature type="compositionally biased region" description="Basic and acidic residues" evidence="1">
    <location>
        <begin position="522"/>
        <end position="531"/>
    </location>
</feature>
<evidence type="ECO:0000313" key="3">
    <source>
        <dbReference type="Proteomes" id="UP001189429"/>
    </source>
</evidence>
<feature type="region of interest" description="Disordered" evidence="1">
    <location>
        <begin position="462"/>
        <end position="542"/>
    </location>
</feature>
<evidence type="ECO:0000256" key="1">
    <source>
        <dbReference type="SAM" id="MobiDB-lite"/>
    </source>
</evidence>
<proteinExistence type="predicted"/>
<feature type="non-terminal residue" evidence="2">
    <location>
        <position position="1157"/>
    </location>
</feature>
<accession>A0ABN9PSS4</accession>
<comment type="caution">
    <text evidence="2">The sequence shown here is derived from an EMBL/GenBank/DDBJ whole genome shotgun (WGS) entry which is preliminary data.</text>
</comment>
<protein>
    <submittedName>
        <fullName evidence="2">Uncharacterized protein</fullName>
    </submittedName>
</protein>
<dbReference type="EMBL" id="CAUYUJ010001239">
    <property type="protein sequence ID" value="CAK0794989.1"/>
    <property type="molecule type" value="Genomic_DNA"/>
</dbReference>
<sequence>MIAAATVVQNLAMHRLTFPILSDDETGTTNPADGLPLTPVDTEAGGPTQKVVHFVDIVSDHREDIDRDAILEHFRRKTFKDLPMPFRLEEEPPSDCTMQLFAVPRGDGGKYIIKRYIMKNNINIHGPPSTGAGQAREIARGTHENSGAKALQHLLMHLPGLKIRYSTFDHRGLNNQRELMDESKVDQGFDCIEEHARLIQNKSHLRWITKERNNENRHLVCPVTLRSIERSFLAGVLEPMNKTMGKHALMMIGEKSCAWACDDGALNEQRVRAIMSFADVGDDESTIWARWGAAKCAQGQPRLIVDDAFNPATLRPTIGGSPSISREGSLAAVSTTFLPGTTLANLVACLKRSRLTLNFARADGEVYVLHRLASEGTEPVPCFVLGGSNFINTDGMRRVSLWKGGNRQVGADCDQDVMWGQNWLVQLLGDDDSGAGGVAAAAEPQRFGKLGLGGIWGSAAAAPGGGAPAAAMPAPAAQEGAVPKAPMSAPAAPDGAPPAKRAKPDAQGPLAARPEPFAGGFKCDRIGGGRDDCEDEGEPPRGAPAREIERLWGLHQAGAISLREFNALKKGAINDEFDAAKKLAPAKKGVRSAKRERAAKKEVFTATPVGSATLQELFPGSGRAEVGGVREARASTMACIACGRVPAIGFPAQSQRICRGCLMRTAVAELDQLLAIPQPRGAWRATWAEQLMADSDSEHDNGANEIVILGPESDGEATLVPSEGDAADDITNCSFESDFVDNCNIDGDFAGHGGAPEGVDDVPVVGLDEFLDGVTEEAWVEFLCRRMSVVVRARAVLKTGEPKRKAPKHTGKTMAKKTALSQRARKVPYVRHGKRTCTSRPERVACKRKVFDFIRASDREVVDMLLEDQILESLEGQTCSFCAKGILGPLKGVQGRGPRFRCNRRGCQKFSLPQSGRMVFSSGSGVAEVPSQELSAVLFAVVKNVPLAKIRALAGQNHAAIESMGKFNDACRKSGVQQQEKPITFGDKGQTWKYVEADEVDLRGDILPDRAERAENERVQWGQWGGVVERGSRNTLALTRLEPSLTRQRAKVERMRRDHVVHQWKRLMKNGKPVKKDGRQVWVTPTRAKKLQRELPGGRVLKCKGGAQVIDRFWKHLRGFIMARESCVGSVSLNARVRSAQCAYWRANEDPWLETGK</sequence>
<gene>
    <name evidence="2" type="ORF">PCOR1329_LOCUS4795</name>
</gene>
<feature type="compositionally biased region" description="Low complexity" evidence="1">
    <location>
        <begin position="462"/>
        <end position="499"/>
    </location>
</feature>
<keyword evidence="3" id="KW-1185">Reference proteome</keyword>
<reference evidence="2" key="1">
    <citation type="submission" date="2023-10" db="EMBL/GenBank/DDBJ databases">
        <authorList>
            <person name="Chen Y."/>
            <person name="Shah S."/>
            <person name="Dougan E. K."/>
            <person name="Thang M."/>
            <person name="Chan C."/>
        </authorList>
    </citation>
    <scope>NUCLEOTIDE SEQUENCE [LARGE SCALE GENOMIC DNA]</scope>
</reference>
<organism evidence="2 3">
    <name type="scientific">Prorocentrum cordatum</name>
    <dbReference type="NCBI Taxonomy" id="2364126"/>
    <lineage>
        <taxon>Eukaryota</taxon>
        <taxon>Sar</taxon>
        <taxon>Alveolata</taxon>
        <taxon>Dinophyceae</taxon>
        <taxon>Prorocentrales</taxon>
        <taxon>Prorocentraceae</taxon>
        <taxon>Prorocentrum</taxon>
    </lineage>
</organism>
<name>A0ABN9PSS4_9DINO</name>
<evidence type="ECO:0000313" key="2">
    <source>
        <dbReference type="EMBL" id="CAK0794989.1"/>
    </source>
</evidence>